<organism evidence="1 2">
    <name type="scientific">Symbiochloris irregularis</name>
    <dbReference type="NCBI Taxonomy" id="706552"/>
    <lineage>
        <taxon>Eukaryota</taxon>
        <taxon>Viridiplantae</taxon>
        <taxon>Chlorophyta</taxon>
        <taxon>core chlorophytes</taxon>
        <taxon>Trebouxiophyceae</taxon>
        <taxon>Trebouxiales</taxon>
        <taxon>Trebouxiaceae</taxon>
        <taxon>Symbiochloris</taxon>
    </lineage>
</organism>
<evidence type="ECO:0000313" key="2">
    <source>
        <dbReference type="Proteomes" id="UP001465755"/>
    </source>
</evidence>
<reference evidence="1 2" key="1">
    <citation type="journal article" date="2024" name="Nat. Commun.">
        <title>Phylogenomics reveals the evolutionary origins of lichenization in chlorophyte algae.</title>
        <authorList>
            <person name="Puginier C."/>
            <person name="Libourel C."/>
            <person name="Otte J."/>
            <person name="Skaloud P."/>
            <person name="Haon M."/>
            <person name="Grisel S."/>
            <person name="Petersen M."/>
            <person name="Berrin J.G."/>
            <person name="Delaux P.M."/>
            <person name="Dal Grande F."/>
            <person name="Keller J."/>
        </authorList>
    </citation>
    <scope>NUCLEOTIDE SEQUENCE [LARGE SCALE GENOMIC DNA]</scope>
    <source>
        <strain evidence="1 2">SAG 2036</strain>
    </source>
</reference>
<proteinExistence type="predicted"/>
<protein>
    <submittedName>
        <fullName evidence="1">Uncharacterized protein</fullName>
    </submittedName>
</protein>
<dbReference type="Proteomes" id="UP001465755">
    <property type="component" value="Unassembled WGS sequence"/>
</dbReference>
<keyword evidence="2" id="KW-1185">Reference proteome</keyword>
<dbReference type="EMBL" id="JALJOQ010000018">
    <property type="protein sequence ID" value="KAK9809607.1"/>
    <property type="molecule type" value="Genomic_DNA"/>
</dbReference>
<comment type="caution">
    <text evidence="1">The sequence shown here is derived from an EMBL/GenBank/DDBJ whole genome shotgun (WGS) entry which is preliminary data.</text>
</comment>
<name>A0AAW1PNM9_9CHLO</name>
<sequence length="190" mass="21731">MAPFNELKALAAANSHMSGARLHKDTKCKPIMYDKMDLVQPGGHDWLMLQNLRMNKVSSGIRKEYMKRLKWYQRNADNGEFAFDFVSACDLLCWARDNFSRNGDRYPGENPDILTPKEFNDFALVMEDFFDEGLGKRNAPRILDVAMCCHVYYSSSVDIRTGNQGFNSELLYTVMALEKAGRPPKRGDDI</sequence>
<accession>A0AAW1PNM9</accession>
<gene>
    <name evidence="1" type="ORF">WJX73_007180</name>
</gene>
<dbReference type="AlphaFoldDB" id="A0AAW1PNM9"/>
<evidence type="ECO:0000313" key="1">
    <source>
        <dbReference type="EMBL" id="KAK9809607.1"/>
    </source>
</evidence>